<dbReference type="GO" id="GO:0070979">
    <property type="term" value="P:protein K11-linked ubiquitination"/>
    <property type="evidence" value="ECO:0007669"/>
    <property type="project" value="TreeGrafter"/>
</dbReference>
<keyword evidence="4" id="KW-0498">Mitosis</keyword>
<accession>A0AAN6GA00</accession>
<keyword evidence="5" id="KW-0833">Ubl conjugation pathway</keyword>
<evidence type="ECO:0000256" key="1">
    <source>
        <dbReference type="ARBA" id="ARBA00007450"/>
    </source>
</evidence>
<evidence type="ECO:0000256" key="2">
    <source>
        <dbReference type="ARBA" id="ARBA00016066"/>
    </source>
</evidence>
<dbReference type="GO" id="GO:0051301">
    <property type="term" value="P:cell division"/>
    <property type="evidence" value="ECO:0007669"/>
    <property type="project" value="UniProtKB-KW"/>
</dbReference>
<evidence type="ECO:0000256" key="3">
    <source>
        <dbReference type="ARBA" id="ARBA00022618"/>
    </source>
</evidence>
<evidence type="ECO:0000313" key="9">
    <source>
        <dbReference type="Proteomes" id="UP001176521"/>
    </source>
</evidence>
<evidence type="ECO:0000256" key="6">
    <source>
        <dbReference type="ARBA" id="ARBA00023306"/>
    </source>
</evidence>
<sequence length="587" mass="64899">MAMPARPGAITGPAMATYALIRYFCSSLPPQTAAATSPLVSPLLIHIVKLIHGIDPPSPSLAHFRECLDGALEGVPHALKANLFSSFNSWWAALSPSHWSIQKIFTQLDTCMQSHDEPELDMSMSKVRYVDRRSTLGMFLRRARIIYDKSDIHQQGLWAKMLCEWRDAGEEELVPHAGSSGLVDVPYPCQQAPATVTRMQAFDSYQAALRRGDYSAAKEHMFTFFDHTARGATREMHQHALLNLAALHLEMDSPAAAEPALHEAILLARTSKDWECVSACESLLKRVQSALSSEDQENEDAAQADESAQHFSTCKEREQDFGVLFGDASKLARRGKYEEALNLLLSSPLLSDLSMREHSVWQAQIWRVFWLHARRRGEEGAMDRMRALCQDVEQEDWVGRWERGERPVSQEQARTKGLGKGKGRAGVGVARAYVVLDAANRLLHEYAQRAQARARLDGIMPEILEDDDLEVRGIVAWVYAQTLLDDDASSDQINAACTWLRQALADFQSTDCTLRQGDVLYYLARLYDLGGDVGARDECAAELVRVESEAAAEGGRGGAGALERLLNEVAEVVSLLGANVAVGIPVA</sequence>
<evidence type="ECO:0000256" key="4">
    <source>
        <dbReference type="ARBA" id="ARBA00022776"/>
    </source>
</evidence>
<dbReference type="PANTHER" id="PTHR12830:SF9">
    <property type="entry name" value="ANAPHASE-PROMOTING COMPLEX SUBUNIT 5"/>
    <property type="match status" value="1"/>
</dbReference>
<evidence type="ECO:0000256" key="5">
    <source>
        <dbReference type="ARBA" id="ARBA00022786"/>
    </source>
</evidence>
<dbReference type="GO" id="GO:0031145">
    <property type="term" value="P:anaphase-promoting complex-dependent catabolic process"/>
    <property type="evidence" value="ECO:0007669"/>
    <property type="project" value="TreeGrafter"/>
</dbReference>
<dbReference type="GO" id="GO:0045842">
    <property type="term" value="P:positive regulation of mitotic metaphase/anaphase transition"/>
    <property type="evidence" value="ECO:0007669"/>
    <property type="project" value="TreeGrafter"/>
</dbReference>
<gene>
    <name evidence="8" type="ORF">OC842_004066</name>
</gene>
<name>A0AAN6GA00_9BASI</name>
<dbReference type="GO" id="GO:0005680">
    <property type="term" value="C:anaphase-promoting complex"/>
    <property type="evidence" value="ECO:0007669"/>
    <property type="project" value="InterPro"/>
</dbReference>
<comment type="similarity">
    <text evidence="1">Belongs to the APC5 family.</text>
</comment>
<dbReference type="EMBL" id="JAPDMQ010000227">
    <property type="protein sequence ID" value="KAK0530015.1"/>
    <property type="molecule type" value="Genomic_DNA"/>
</dbReference>
<dbReference type="AlphaFoldDB" id="A0AAN6GA00"/>
<comment type="caution">
    <text evidence="8">The sequence shown here is derived from an EMBL/GenBank/DDBJ whole genome shotgun (WGS) entry which is preliminary data.</text>
</comment>
<proteinExistence type="inferred from homology"/>
<feature type="domain" description="Anaphase-promoting complex subunit 5" evidence="7">
    <location>
        <begin position="204"/>
        <end position="286"/>
    </location>
</feature>
<dbReference type="Proteomes" id="UP001176521">
    <property type="component" value="Unassembled WGS sequence"/>
</dbReference>
<protein>
    <recommendedName>
        <fullName evidence="2">Anaphase-promoting complex subunit 5</fullName>
    </recommendedName>
</protein>
<keyword evidence="9" id="KW-1185">Reference proteome</keyword>
<keyword evidence="3" id="KW-0132">Cell division</keyword>
<dbReference type="Pfam" id="PF12862">
    <property type="entry name" value="ANAPC5"/>
    <property type="match status" value="1"/>
</dbReference>
<organism evidence="8 9">
    <name type="scientific">Tilletia horrida</name>
    <dbReference type="NCBI Taxonomy" id="155126"/>
    <lineage>
        <taxon>Eukaryota</taxon>
        <taxon>Fungi</taxon>
        <taxon>Dikarya</taxon>
        <taxon>Basidiomycota</taxon>
        <taxon>Ustilaginomycotina</taxon>
        <taxon>Exobasidiomycetes</taxon>
        <taxon>Tilletiales</taxon>
        <taxon>Tilletiaceae</taxon>
        <taxon>Tilletia</taxon>
    </lineage>
</organism>
<keyword evidence="6" id="KW-0131">Cell cycle</keyword>
<dbReference type="PANTHER" id="PTHR12830">
    <property type="entry name" value="ANAPHASE-PROMOTING COMPLEX SUBUNIT 5"/>
    <property type="match status" value="1"/>
</dbReference>
<evidence type="ECO:0000259" key="7">
    <source>
        <dbReference type="Pfam" id="PF12862"/>
    </source>
</evidence>
<dbReference type="InterPro" id="IPR037679">
    <property type="entry name" value="Apc5"/>
</dbReference>
<dbReference type="InterPro" id="IPR026000">
    <property type="entry name" value="Apc5_dom"/>
</dbReference>
<evidence type="ECO:0000313" key="8">
    <source>
        <dbReference type="EMBL" id="KAK0530015.1"/>
    </source>
</evidence>
<reference evidence="8" key="1">
    <citation type="journal article" date="2023" name="PhytoFront">
        <title>Draft Genome Resources of Seven Strains of Tilletia horrida, Causal Agent of Kernel Smut of Rice.</title>
        <authorList>
            <person name="Khanal S."/>
            <person name="Antony Babu S."/>
            <person name="Zhou X.G."/>
        </authorList>
    </citation>
    <scope>NUCLEOTIDE SEQUENCE</scope>
    <source>
        <strain evidence="8">TX3</strain>
    </source>
</reference>